<name>A0ABT0KSH2_9GAMM</name>
<feature type="binding site" evidence="5">
    <location>
        <position position="73"/>
    </location>
    <ligand>
        <name>Zn(2+)</name>
        <dbReference type="ChEBI" id="CHEBI:29105"/>
    </ligand>
</feature>
<dbReference type="InterPro" id="IPR000688">
    <property type="entry name" value="HypA/HybF"/>
</dbReference>
<dbReference type="InterPro" id="IPR020538">
    <property type="entry name" value="Hydgase_Ni_incorp_HypA/HybF_CS"/>
</dbReference>
<comment type="function">
    <text evidence="5">Involved in the maturation of [NiFe] hydrogenases. Required for nickel insertion into the metal center of the hydrogenase.</text>
</comment>
<keyword evidence="4 5" id="KW-0862">Zinc</keyword>
<protein>
    <recommendedName>
        <fullName evidence="5">Hydrogenase maturation factor HypA</fullName>
    </recommendedName>
</protein>
<dbReference type="Gene3D" id="3.30.2320.80">
    <property type="match status" value="1"/>
</dbReference>
<keyword evidence="2 5" id="KW-0533">Nickel</keyword>
<dbReference type="HAMAP" id="MF_00213">
    <property type="entry name" value="HypA_HybF"/>
    <property type="match status" value="1"/>
</dbReference>
<comment type="caution">
    <text evidence="6">The sequence shown here is derived from an EMBL/GenBank/DDBJ whole genome shotgun (WGS) entry which is preliminary data.</text>
</comment>
<dbReference type="PIRSF" id="PIRSF004761">
    <property type="entry name" value="Hydrgn_mat_HypA"/>
    <property type="match status" value="1"/>
</dbReference>
<evidence type="ECO:0000256" key="2">
    <source>
        <dbReference type="ARBA" id="ARBA00022596"/>
    </source>
</evidence>
<dbReference type="NCBIfam" id="TIGR00100">
    <property type="entry name" value="hypA"/>
    <property type="match status" value="1"/>
</dbReference>
<evidence type="ECO:0000256" key="4">
    <source>
        <dbReference type="ARBA" id="ARBA00022833"/>
    </source>
</evidence>
<dbReference type="PANTHER" id="PTHR34535">
    <property type="entry name" value="HYDROGENASE MATURATION FACTOR HYPA"/>
    <property type="match status" value="1"/>
</dbReference>
<accession>A0ABT0KSH2</accession>
<feature type="binding site" evidence="5">
    <location>
        <position position="2"/>
    </location>
    <ligand>
        <name>Ni(2+)</name>
        <dbReference type="ChEBI" id="CHEBI:49786"/>
    </ligand>
</feature>
<feature type="binding site" evidence="5">
    <location>
        <position position="89"/>
    </location>
    <ligand>
        <name>Zn(2+)</name>
        <dbReference type="ChEBI" id="CHEBI:29105"/>
    </ligand>
</feature>
<organism evidence="6 7">
    <name type="scientific">Shewanella electrodiphila</name>
    <dbReference type="NCBI Taxonomy" id="934143"/>
    <lineage>
        <taxon>Bacteria</taxon>
        <taxon>Pseudomonadati</taxon>
        <taxon>Pseudomonadota</taxon>
        <taxon>Gammaproteobacteria</taxon>
        <taxon>Alteromonadales</taxon>
        <taxon>Shewanellaceae</taxon>
        <taxon>Shewanella</taxon>
    </lineage>
</organism>
<keyword evidence="3 5" id="KW-0479">Metal-binding</keyword>
<evidence type="ECO:0000256" key="3">
    <source>
        <dbReference type="ARBA" id="ARBA00022723"/>
    </source>
</evidence>
<dbReference type="PANTHER" id="PTHR34535:SF3">
    <property type="entry name" value="HYDROGENASE MATURATION FACTOR HYPA"/>
    <property type="match status" value="1"/>
</dbReference>
<dbReference type="PROSITE" id="PS01249">
    <property type="entry name" value="HYPA"/>
    <property type="match status" value="1"/>
</dbReference>
<evidence type="ECO:0000256" key="1">
    <source>
        <dbReference type="ARBA" id="ARBA00010748"/>
    </source>
</evidence>
<proteinExistence type="inferred from homology"/>
<evidence type="ECO:0000313" key="6">
    <source>
        <dbReference type="EMBL" id="MCL1046812.1"/>
    </source>
</evidence>
<evidence type="ECO:0000256" key="5">
    <source>
        <dbReference type="HAMAP-Rule" id="MF_00213"/>
    </source>
</evidence>
<dbReference type="EMBL" id="JAKIKU010000009">
    <property type="protein sequence ID" value="MCL1046812.1"/>
    <property type="molecule type" value="Genomic_DNA"/>
</dbReference>
<sequence length="114" mass="13044">MHEYSIVMSLLEQIEQLAKDNQATSIVRVDIKVGVLSGVEPDLLQRAFDTFKLETICKSAFLNIKLQPLIIKCRQCDKETTLEQRNVICPLCMSHNTQVVEGEEMMLMQLEMNT</sequence>
<dbReference type="RefSeq" id="WP_248956367.1">
    <property type="nucleotide sequence ID" value="NZ_JAKIKU010000009.1"/>
</dbReference>
<keyword evidence="7" id="KW-1185">Reference proteome</keyword>
<feature type="binding site" evidence="5">
    <location>
        <position position="92"/>
    </location>
    <ligand>
        <name>Zn(2+)</name>
        <dbReference type="ChEBI" id="CHEBI:29105"/>
    </ligand>
</feature>
<comment type="similarity">
    <text evidence="1 5">Belongs to the HypA/HybF family.</text>
</comment>
<dbReference type="Proteomes" id="UP001202134">
    <property type="component" value="Unassembled WGS sequence"/>
</dbReference>
<reference evidence="6 7" key="1">
    <citation type="submission" date="2022-01" db="EMBL/GenBank/DDBJ databases">
        <title>Whole genome-based taxonomy of the Shewanellaceae.</title>
        <authorList>
            <person name="Martin-Rodriguez A.J."/>
        </authorList>
    </citation>
    <scope>NUCLEOTIDE SEQUENCE [LARGE SCALE GENOMIC DNA]</scope>
    <source>
        <strain evidence="6 7">DSM 24955</strain>
    </source>
</reference>
<evidence type="ECO:0000313" key="7">
    <source>
        <dbReference type="Proteomes" id="UP001202134"/>
    </source>
</evidence>
<gene>
    <name evidence="5 6" type="primary">hypA</name>
    <name evidence="6" type="ORF">L2737_15995</name>
</gene>
<dbReference type="Pfam" id="PF01155">
    <property type="entry name" value="HypA"/>
    <property type="match status" value="1"/>
</dbReference>
<feature type="binding site" evidence="5">
    <location>
        <position position="76"/>
    </location>
    <ligand>
        <name>Zn(2+)</name>
        <dbReference type="ChEBI" id="CHEBI:29105"/>
    </ligand>
</feature>